<accession>A0A6N9HKV0</accession>
<keyword evidence="2" id="KW-1185">Reference proteome</keyword>
<dbReference type="AlphaFoldDB" id="A0A6N9HKV0"/>
<gene>
    <name evidence="1" type="ORF">GTP41_14660</name>
</gene>
<dbReference type="Proteomes" id="UP000448575">
    <property type="component" value="Unassembled WGS sequence"/>
</dbReference>
<evidence type="ECO:0000313" key="2">
    <source>
        <dbReference type="Proteomes" id="UP000448575"/>
    </source>
</evidence>
<dbReference type="EMBL" id="WWCJ01000009">
    <property type="protein sequence ID" value="MYN03335.1"/>
    <property type="molecule type" value="Genomic_DNA"/>
</dbReference>
<proteinExistence type="predicted"/>
<comment type="caution">
    <text evidence="1">The sequence shown here is derived from an EMBL/GenBank/DDBJ whole genome shotgun (WGS) entry which is preliminary data.</text>
</comment>
<protein>
    <submittedName>
        <fullName evidence="1">Uncharacterized protein</fullName>
    </submittedName>
</protein>
<sequence length="67" mass="7726">MELLHYTPRVDLARCEIVDRGIEVQASFSTLCALEYMKSHNIPPQIIQRVLLQPAQRRAASRVIHKN</sequence>
<evidence type="ECO:0000313" key="1">
    <source>
        <dbReference type="EMBL" id="MYN03335.1"/>
    </source>
</evidence>
<organism evidence="1 2">
    <name type="scientific">Pseudoduganella guangdongensis</name>
    <dbReference type="NCBI Taxonomy" id="2692179"/>
    <lineage>
        <taxon>Bacteria</taxon>
        <taxon>Pseudomonadati</taxon>
        <taxon>Pseudomonadota</taxon>
        <taxon>Betaproteobacteria</taxon>
        <taxon>Burkholderiales</taxon>
        <taxon>Oxalobacteraceae</taxon>
        <taxon>Telluria group</taxon>
        <taxon>Pseudoduganella</taxon>
    </lineage>
</organism>
<dbReference type="RefSeq" id="WP_161026304.1">
    <property type="nucleotide sequence ID" value="NZ_WWCJ01000009.1"/>
</dbReference>
<reference evidence="1 2" key="1">
    <citation type="submission" date="2019-12" db="EMBL/GenBank/DDBJ databases">
        <title>Novel species isolated from a subtropical stream in China.</title>
        <authorList>
            <person name="Lu H."/>
        </authorList>
    </citation>
    <scope>NUCLEOTIDE SEQUENCE [LARGE SCALE GENOMIC DNA]</scope>
    <source>
        <strain evidence="1 2">DS3</strain>
    </source>
</reference>
<name>A0A6N9HKV0_9BURK</name>